<comment type="caution">
    <text evidence="12">The sequence shown here is derived from an EMBL/GenBank/DDBJ whole genome shotgun (WGS) entry which is preliminary data.</text>
</comment>
<evidence type="ECO:0000256" key="2">
    <source>
        <dbReference type="ARBA" id="ARBA00004154"/>
    </source>
</evidence>
<evidence type="ECO:0000256" key="1">
    <source>
        <dbReference type="ARBA" id="ARBA00001974"/>
    </source>
</evidence>
<dbReference type="EC" id="1.14.14.17" evidence="4 10"/>
<dbReference type="GO" id="GO:0006696">
    <property type="term" value="P:ergosterol biosynthetic process"/>
    <property type="evidence" value="ECO:0007669"/>
    <property type="project" value="TreeGrafter"/>
</dbReference>
<proteinExistence type="inferred from homology"/>
<evidence type="ECO:0000256" key="6">
    <source>
        <dbReference type="ARBA" id="ARBA00022827"/>
    </source>
</evidence>
<accession>A0A2T0FH67</accession>
<name>A0A2T0FH67_9ASCO</name>
<dbReference type="InterPro" id="IPR013698">
    <property type="entry name" value="Squalene_epoxidase"/>
</dbReference>
<evidence type="ECO:0000313" key="12">
    <source>
        <dbReference type="EMBL" id="PRT54326.1"/>
    </source>
</evidence>
<organism evidence="12 13">
    <name type="scientific">Wickerhamiella sorbophila</name>
    <dbReference type="NCBI Taxonomy" id="45607"/>
    <lineage>
        <taxon>Eukaryota</taxon>
        <taxon>Fungi</taxon>
        <taxon>Dikarya</taxon>
        <taxon>Ascomycota</taxon>
        <taxon>Saccharomycotina</taxon>
        <taxon>Dipodascomycetes</taxon>
        <taxon>Dipodascales</taxon>
        <taxon>Trichomonascaceae</taxon>
        <taxon>Wickerhamiella</taxon>
    </lineage>
</organism>
<dbReference type="SUPFAM" id="SSF51905">
    <property type="entry name" value="FAD/NAD(P)-binding domain"/>
    <property type="match status" value="1"/>
</dbReference>
<sequence length="464" mass="51392">MYEEYDFIVVGAGVIGPALAKGMSDRGRKVLVLERDLNEPDRIVGELLQPGGLESLKKLGMEEAVEGIDAAVVEGYEVIYEGERVHIPYPEYSPDFDLAKTTQLGVPATGRGFHHGRFIMNLRKIAREQPNVTMLQATAVDVIKNEETGRVLGVEAMVNGEKKPFFGTMTLMCDGTASAFRKQFTYIKPVIQGYFVGMVLDDVDLLRPNHGHVVIGAGHKPILVYQTTPTEARILCDVPPPMPSASNGDLKRYIEENCLPRLPKQMQPAFRKGLDNKKLRSMPNQYLPATVNKTPGLVLVGDAMNMRHPLTGGGMTVCYNDAVLLCEMLGPQSVNLVDEEQVAAIMKKFYQERKAKSAVVNVLSVALYKLFSAETRELKILQNGCFGYFEKGGECVRGPVSLLSGLLPRPAVLFYHFFAVAFYSIYLNFINKGIVGFPLALLQVFTVLYTAIVVFVPFLVRELF</sequence>
<feature type="transmembrane region" description="Helical" evidence="10">
    <location>
        <begin position="437"/>
        <end position="460"/>
    </location>
</feature>
<dbReference type="RefSeq" id="XP_024664271.1">
    <property type="nucleotide sequence ID" value="XM_024808503.1"/>
</dbReference>
<evidence type="ECO:0000259" key="11">
    <source>
        <dbReference type="Pfam" id="PF08491"/>
    </source>
</evidence>
<comment type="function">
    <text evidence="10">Catalyzes the stereospecific oxidation of squalene to (S)-2,3-epoxysqualene, and is considered to be a rate-limiting enzyme in steroid biosynthesis.</text>
</comment>
<keyword evidence="5 10" id="KW-0285">Flavoprotein</keyword>
<keyword evidence="7" id="KW-0492">Microsome</keyword>
<dbReference type="InterPro" id="IPR040125">
    <property type="entry name" value="Squalene_monox"/>
</dbReference>
<dbReference type="PANTHER" id="PTHR10835">
    <property type="entry name" value="SQUALENE MONOOXYGENASE"/>
    <property type="match status" value="1"/>
</dbReference>
<evidence type="ECO:0000256" key="4">
    <source>
        <dbReference type="ARBA" id="ARBA00012312"/>
    </source>
</evidence>
<evidence type="ECO:0000256" key="10">
    <source>
        <dbReference type="RuleBase" id="RU367121"/>
    </source>
</evidence>
<dbReference type="GO" id="GO:0005789">
    <property type="term" value="C:endoplasmic reticulum membrane"/>
    <property type="evidence" value="ECO:0007669"/>
    <property type="project" value="UniProtKB-SubCell"/>
</dbReference>
<dbReference type="EMBL" id="NDIQ01000021">
    <property type="protein sequence ID" value="PRT54326.1"/>
    <property type="molecule type" value="Genomic_DNA"/>
</dbReference>
<dbReference type="UniPathway" id="UPA00767">
    <property type="reaction ID" value="UER00752"/>
</dbReference>
<reference evidence="12 13" key="1">
    <citation type="submission" date="2017-04" db="EMBL/GenBank/DDBJ databases">
        <title>Genome sequencing of [Candida] sorbophila.</title>
        <authorList>
            <person name="Ahn J.O."/>
        </authorList>
    </citation>
    <scope>NUCLEOTIDE SEQUENCE [LARGE SCALE GENOMIC DNA]</scope>
    <source>
        <strain evidence="12 13">DS02</strain>
    </source>
</reference>
<dbReference type="Gene3D" id="3.50.50.60">
    <property type="entry name" value="FAD/NAD(P)-binding domain"/>
    <property type="match status" value="1"/>
</dbReference>
<dbReference type="GeneID" id="36515694"/>
<evidence type="ECO:0000256" key="8">
    <source>
        <dbReference type="ARBA" id="ARBA00023002"/>
    </source>
</evidence>
<evidence type="ECO:0000256" key="9">
    <source>
        <dbReference type="ARBA" id="ARBA00023136"/>
    </source>
</evidence>
<protein>
    <recommendedName>
        <fullName evidence="4 10">Squalene monooxygenase</fullName>
        <ecNumber evidence="4 10">1.14.14.17</ecNumber>
    </recommendedName>
</protein>
<evidence type="ECO:0000256" key="7">
    <source>
        <dbReference type="ARBA" id="ARBA00022848"/>
    </source>
</evidence>
<dbReference type="PANTHER" id="PTHR10835:SF0">
    <property type="entry name" value="SQUALENE MONOOXYGENASE"/>
    <property type="match status" value="1"/>
</dbReference>
<evidence type="ECO:0000313" key="13">
    <source>
        <dbReference type="Proteomes" id="UP000238350"/>
    </source>
</evidence>
<keyword evidence="9 10" id="KW-0472">Membrane</keyword>
<dbReference type="STRING" id="45607.A0A2T0FH67"/>
<keyword evidence="13" id="KW-1185">Reference proteome</keyword>
<evidence type="ECO:0000256" key="5">
    <source>
        <dbReference type="ARBA" id="ARBA00022630"/>
    </source>
</evidence>
<dbReference type="InterPro" id="IPR036188">
    <property type="entry name" value="FAD/NAD-bd_sf"/>
</dbReference>
<dbReference type="OrthoDB" id="1678617at2759"/>
<keyword evidence="12" id="KW-0503">Monooxygenase</keyword>
<comment type="subcellular location">
    <subcellularLocation>
        <location evidence="10">Endoplasmic reticulum membrane</location>
        <topology evidence="10">Multi-pass membrane protein</topology>
    </subcellularLocation>
    <subcellularLocation>
        <location evidence="2">Microsome membrane</location>
        <topology evidence="2">Multi-pass membrane protein</topology>
    </subcellularLocation>
</comment>
<comment type="catalytic activity">
    <reaction evidence="10">
        <text>squalene + reduced [NADPH--hemoprotein reductase] + O2 = (S)-2,3-epoxysqualene + oxidized [NADPH--hemoprotein reductase] + H2O + H(+)</text>
        <dbReference type="Rhea" id="RHEA:25282"/>
        <dbReference type="Rhea" id="RHEA-COMP:11964"/>
        <dbReference type="Rhea" id="RHEA-COMP:11965"/>
        <dbReference type="ChEBI" id="CHEBI:15377"/>
        <dbReference type="ChEBI" id="CHEBI:15378"/>
        <dbReference type="ChEBI" id="CHEBI:15379"/>
        <dbReference type="ChEBI" id="CHEBI:15440"/>
        <dbReference type="ChEBI" id="CHEBI:15441"/>
        <dbReference type="ChEBI" id="CHEBI:57618"/>
        <dbReference type="ChEBI" id="CHEBI:58210"/>
        <dbReference type="EC" id="1.14.14.17"/>
    </reaction>
</comment>
<evidence type="ECO:0000256" key="3">
    <source>
        <dbReference type="ARBA" id="ARBA00008802"/>
    </source>
</evidence>
<keyword evidence="10" id="KW-0256">Endoplasmic reticulum</keyword>
<dbReference type="PRINTS" id="PR00420">
    <property type="entry name" value="RNGMNOXGNASE"/>
</dbReference>
<keyword evidence="8 10" id="KW-0560">Oxidoreductase</keyword>
<comment type="cofactor">
    <cofactor evidence="1 10">
        <name>FAD</name>
        <dbReference type="ChEBI" id="CHEBI:57692"/>
    </cofactor>
</comment>
<dbReference type="GO" id="GO:0004506">
    <property type="term" value="F:squalene monooxygenase activity"/>
    <property type="evidence" value="ECO:0007669"/>
    <property type="project" value="UniProtKB-UniRule"/>
</dbReference>
<keyword evidence="6 10" id="KW-0274">FAD</keyword>
<keyword evidence="10" id="KW-1133">Transmembrane helix</keyword>
<feature type="transmembrane region" description="Helical" evidence="10">
    <location>
        <begin position="412"/>
        <end position="430"/>
    </location>
</feature>
<feature type="domain" description="Squalene epoxidase" evidence="11">
    <location>
        <begin position="168"/>
        <end position="442"/>
    </location>
</feature>
<dbReference type="Proteomes" id="UP000238350">
    <property type="component" value="Unassembled WGS sequence"/>
</dbReference>
<dbReference type="GO" id="GO:0050660">
    <property type="term" value="F:flavin adenine dinucleotide binding"/>
    <property type="evidence" value="ECO:0007669"/>
    <property type="project" value="UniProtKB-UniRule"/>
</dbReference>
<comment type="similarity">
    <text evidence="3 10">Belongs to the squalene monooxygenase family.</text>
</comment>
<dbReference type="AlphaFoldDB" id="A0A2T0FH67"/>
<keyword evidence="10" id="KW-0812">Transmembrane</keyword>
<gene>
    <name evidence="12" type="ORF">B9G98_01946</name>
</gene>
<dbReference type="Pfam" id="PF08491">
    <property type="entry name" value="SE"/>
    <property type="match status" value="1"/>
</dbReference>